<gene>
    <name evidence="2" type="ORF">AVEN_179586_1</name>
</gene>
<evidence type="ECO:0000256" key="1">
    <source>
        <dbReference type="SAM" id="MobiDB-lite"/>
    </source>
</evidence>
<feature type="compositionally biased region" description="Basic and acidic residues" evidence="1">
    <location>
        <begin position="66"/>
        <end position="77"/>
    </location>
</feature>
<sequence>MTRGTGQGATGYDRGRDDPGSPSFRFPIIGYREKGFKIPDEEVGGMKDEYSYSDRRKKPQRKIKRKDGFLEGEDRTT</sequence>
<reference evidence="2 3" key="1">
    <citation type="journal article" date="2019" name="Sci. Rep.">
        <title>Orb-weaving spider Araneus ventricosus genome elucidates the spidroin gene catalogue.</title>
        <authorList>
            <person name="Kono N."/>
            <person name="Nakamura H."/>
            <person name="Ohtoshi R."/>
            <person name="Moran D.A.P."/>
            <person name="Shinohara A."/>
            <person name="Yoshida Y."/>
            <person name="Fujiwara M."/>
            <person name="Mori M."/>
            <person name="Tomita M."/>
            <person name="Arakawa K."/>
        </authorList>
    </citation>
    <scope>NUCLEOTIDE SEQUENCE [LARGE SCALE GENOMIC DNA]</scope>
</reference>
<comment type="caution">
    <text evidence="2">The sequence shown here is derived from an EMBL/GenBank/DDBJ whole genome shotgun (WGS) entry which is preliminary data.</text>
</comment>
<name>A0A4Y2BF98_ARAVE</name>
<organism evidence="2 3">
    <name type="scientific">Araneus ventricosus</name>
    <name type="common">Orbweaver spider</name>
    <name type="synonym">Epeira ventricosa</name>
    <dbReference type="NCBI Taxonomy" id="182803"/>
    <lineage>
        <taxon>Eukaryota</taxon>
        <taxon>Metazoa</taxon>
        <taxon>Ecdysozoa</taxon>
        <taxon>Arthropoda</taxon>
        <taxon>Chelicerata</taxon>
        <taxon>Arachnida</taxon>
        <taxon>Araneae</taxon>
        <taxon>Araneomorphae</taxon>
        <taxon>Entelegynae</taxon>
        <taxon>Araneoidea</taxon>
        <taxon>Araneidae</taxon>
        <taxon>Araneus</taxon>
    </lineage>
</organism>
<accession>A0A4Y2BF98</accession>
<dbReference type="EMBL" id="BGPR01000067">
    <property type="protein sequence ID" value="GBL89804.1"/>
    <property type="molecule type" value="Genomic_DNA"/>
</dbReference>
<proteinExistence type="predicted"/>
<protein>
    <submittedName>
        <fullName evidence="2">Uncharacterized protein</fullName>
    </submittedName>
</protein>
<dbReference type="Proteomes" id="UP000499080">
    <property type="component" value="Unassembled WGS sequence"/>
</dbReference>
<feature type="region of interest" description="Disordered" evidence="1">
    <location>
        <begin position="1"/>
        <end position="77"/>
    </location>
</feature>
<evidence type="ECO:0000313" key="2">
    <source>
        <dbReference type="EMBL" id="GBL89804.1"/>
    </source>
</evidence>
<dbReference type="AlphaFoldDB" id="A0A4Y2BF98"/>
<feature type="compositionally biased region" description="Basic residues" evidence="1">
    <location>
        <begin position="55"/>
        <end position="65"/>
    </location>
</feature>
<feature type="compositionally biased region" description="Basic and acidic residues" evidence="1">
    <location>
        <begin position="31"/>
        <end position="54"/>
    </location>
</feature>
<evidence type="ECO:0000313" key="3">
    <source>
        <dbReference type="Proteomes" id="UP000499080"/>
    </source>
</evidence>
<keyword evidence="3" id="KW-1185">Reference proteome</keyword>